<keyword evidence="3" id="KW-1185">Reference proteome</keyword>
<dbReference type="GO" id="GO:0005634">
    <property type="term" value="C:nucleus"/>
    <property type="evidence" value="ECO:0007669"/>
    <property type="project" value="TreeGrafter"/>
</dbReference>
<sequence>MSTTATTTTVMRPAPSSSTSTTVLESLTRQQQQTLTLRLNRPKKKVSWKEDTVDNEYMQKKSSKICCIFHKEKPFDEDDSDDDDDCNHDHKSDDNDEAFDVSYSFNVAEVQGTDLMGWDGGIGEDCYLEHLYALQEESSSKAKPNSQFELLWVEMKLGPFLVVSENQLSFQLKCSADFQMHHSNAATNRP</sequence>
<organism evidence="2 3">
    <name type="scientific">Salix brachista</name>
    <dbReference type="NCBI Taxonomy" id="2182728"/>
    <lineage>
        <taxon>Eukaryota</taxon>
        <taxon>Viridiplantae</taxon>
        <taxon>Streptophyta</taxon>
        <taxon>Embryophyta</taxon>
        <taxon>Tracheophyta</taxon>
        <taxon>Spermatophyta</taxon>
        <taxon>Magnoliopsida</taxon>
        <taxon>eudicotyledons</taxon>
        <taxon>Gunneridae</taxon>
        <taxon>Pentapetalae</taxon>
        <taxon>rosids</taxon>
        <taxon>fabids</taxon>
        <taxon>Malpighiales</taxon>
        <taxon>Salicaceae</taxon>
        <taxon>Saliceae</taxon>
        <taxon>Salix</taxon>
    </lineage>
</organism>
<proteinExistence type="predicted"/>
<evidence type="ECO:0000256" key="1">
    <source>
        <dbReference type="SAM" id="MobiDB-lite"/>
    </source>
</evidence>
<evidence type="ECO:0000313" key="2">
    <source>
        <dbReference type="EMBL" id="KAB5556442.1"/>
    </source>
</evidence>
<comment type="caution">
    <text evidence="2">The sequence shown here is derived from an EMBL/GenBank/DDBJ whole genome shotgun (WGS) entry which is preliminary data.</text>
</comment>
<evidence type="ECO:0000313" key="3">
    <source>
        <dbReference type="Proteomes" id="UP000326939"/>
    </source>
</evidence>
<dbReference type="PANTHER" id="PTHR20835:SF0">
    <property type="entry name" value="E3 UBIQUITIN-PROTEIN LIGASE PPP1R11"/>
    <property type="match status" value="1"/>
</dbReference>
<feature type="compositionally biased region" description="Low complexity" evidence="1">
    <location>
        <begin position="16"/>
        <end position="26"/>
    </location>
</feature>
<name>A0A5N5MN14_9ROSI</name>
<accession>A0A5N5MN14</accession>
<dbReference type="EMBL" id="VDCV01000005">
    <property type="protein sequence ID" value="KAB5556442.1"/>
    <property type="molecule type" value="Genomic_DNA"/>
</dbReference>
<dbReference type="Pfam" id="PF07491">
    <property type="entry name" value="PPI_Ypi1"/>
    <property type="match status" value="1"/>
</dbReference>
<dbReference type="GO" id="GO:0008157">
    <property type="term" value="F:protein phosphatase 1 binding"/>
    <property type="evidence" value="ECO:0007669"/>
    <property type="project" value="TreeGrafter"/>
</dbReference>
<dbReference type="InterPro" id="IPR011107">
    <property type="entry name" value="PPI_Ypi1"/>
</dbReference>
<dbReference type="GO" id="GO:0004865">
    <property type="term" value="F:protein serine/threonine phosphatase inhibitor activity"/>
    <property type="evidence" value="ECO:0007669"/>
    <property type="project" value="InterPro"/>
</dbReference>
<feature type="region of interest" description="Disordered" evidence="1">
    <location>
        <begin position="1"/>
        <end position="26"/>
    </location>
</feature>
<reference evidence="3" key="1">
    <citation type="journal article" date="2019" name="Gigascience">
        <title>De novo genome assembly of the endangered Acer yangbiense, a plant species with extremely small populations endemic to Yunnan Province, China.</title>
        <authorList>
            <person name="Yang J."/>
            <person name="Wariss H.M."/>
            <person name="Tao L."/>
            <person name="Zhang R."/>
            <person name="Yun Q."/>
            <person name="Hollingsworth P."/>
            <person name="Dao Z."/>
            <person name="Luo G."/>
            <person name="Guo H."/>
            <person name="Ma Y."/>
            <person name="Sun W."/>
        </authorList>
    </citation>
    <scope>NUCLEOTIDE SEQUENCE [LARGE SCALE GENOMIC DNA]</scope>
    <source>
        <strain evidence="3">cv. br00</strain>
    </source>
</reference>
<dbReference type="PANTHER" id="PTHR20835">
    <property type="entry name" value="E3 UBIQUITIN-PROTEIN LIGASE PPP1R11-RELATED"/>
    <property type="match status" value="1"/>
</dbReference>
<dbReference type="AlphaFoldDB" id="A0A5N5MN14"/>
<dbReference type="Proteomes" id="UP000326939">
    <property type="component" value="Chromosome 5"/>
</dbReference>
<protein>
    <submittedName>
        <fullName evidence="2">Uncharacterized protein</fullName>
    </submittedName>
</protein>
<gene>
    <name evidence="2" type="ORF">DKX38_007351</name>
</gene>